<dbReference type="InterPro" id="IPR036291">
    <property type="entry name" value="NAD(P)-bd_dom_sf"/>
</dbReference>
<evidence type="ECO:0000313" key="7">
    <source>
        <dbReference type="EMBL" id="SUA45752.1"/>
    </source>
</evidence>
<evidence type="ECO:0000259" key="6">
    <source>
        <dbReference type="Pfam" id="PF00107"/>
    </source>
</evidence>
<evidence type="ECO:0000256" key="5">
    <source>
        <dbReference type="ARBA" id="ARBA00023027"/>
    </source>
</evidence>
<dbReference type="PANTHER" id="PTHR43880:SF12">
    <property type="entry name" value="ALCOHOL DEHYDROGENASE CLASS-3"/>
    <property type="match status" value="1"/>
</dbReference>
<evidence type="ECO:0000256" key="3">
    <source>
        <dbReference type="ARBA" id="ARBA00022723"/>
    </source>
</evidence>
<dbReference type="Proteomes" id="UP000255082">
    <property type="component" value="Unassembled WGS sequence"/>
</dbReference>
<dbReference type="SUPFAM" id="SSF50129">
    <property type="entry name" value="GroES-like"/>
    <property type="match status" value="1"/>
</dbReference>
<dbReference type="EMBL" id="UGRU01000001">
    <property type="protein sequence ID" value="SUA45752.1"/>
    <property type="molecule type" value="Genomic_DNA"/>
</dbReference>
<sequence>MALNLTGSRVDGTSPLSRNGEAVLGAWFGQSSWARHAVVTERNAIKVDDGVPLELLGPLGCGIQTGAGAVLNTLKPAPGSSIAIFGAGSVGLAALLAAKVADCGTIVAVDIQESRLAKAIELGATHTVNPSELDAAEAIRAITGGLGAQYSVDCIGFPNVVRSALECLQTPGICATVGFQGIPNEITIDHGQLLFGKSLIGVIEGDAVPSEFIPRMIELHKTGRFPFDKLIDTFEFADINKAIDAAHRGDAIKAVLTFGN</sequence>
<evidence type="ECO:0000256" key="1">
    <source>
        <dbReference type="ARBA" id="ARBA00001947"/>
    </source>
</evidence>
<dbReference type="Pfam" id="PF00107">
    <property type="entry name" value="ADH_zinc_N"/>
    <property type="match status" value="1"/>
</dbReference>
<dbReference type="InterPro" id="IPR011032">
    <property type="entry name" value="GroES-like_sf"/>
</dbReference>
<name>A0A378WY13_9NOCA</name>
<keyword evidence="4" id="KW-0862">Zinc</keyword>
<dbReference type="GO" id="GO:0046294">
    <property type="term" value="P:formaldehyde catabolic process"/>
    <property type="evidence" value="ECO:0007669"/>
    <property type="project" value="TreeGrafter"/>
</dbReference>
<dbReference type="GO" id="GO:0005829">
    <property type="term" value="C:cytosol"/>
    <property type="evidence" value="ECO:0007669"/>
    <property type="project" value="TreeGrafter"/>
</dbReference>
<evidence type="ECO:0000256" key="4">
    <source>
        <dbReference type="ARBA" id="ARBA00022833"/>
    </source>
</evidence>
<comment type="cofactor">
    <cofactor evidence="1">
        <name>Zn(2+)</name>
        <dbReference type="ChEBI" id="CHEBI:29105"/>
    </cofactor>
</comment>
<dbReference type="Gene3D" id="3.40.50.720">
    <property type="entry name" value="NAD(P)-binding Rossmann-like Domain"/>
    <property type="match status" value="1"/>
</dbReference>
<dbReference type="InterPro" id="IPR013149">
    <property type="entry name" value="ADH-like_C"/>
</dbReference>
<organism evidence="7 8">
    <name type="scientific">Nocardia africana</name>
    <dbReference type="NCBI Taxonomy" id="134964"/>
    <lineage>
        <taxon>Bacteria</taxon>
        <taxon>Bacillati</taxon>
        <taxon>Actinomycetota</taxon>
        <taxon>Actinomycetes</taxon>
        <taxon>Mycobacteriales</taxon>
        <taxon>Nocardiaceae</taxon>
        <taxon>Nocardia</taxon>
    </lineage>
</organism>
<dbReference type="SUPFAM" id="SSF51735">
    <property type="entry name" value="NAD(P)-binding Rossmann-fold domains"/>
    <property type="match status" value="1"/>
</dbReference>
<dbReference type="GO" id="GO:0018456">
    <property type="term" value="F:aryl-alcohol dehydrogenase (NAD+) activity"/>
    <property type="evidence" value="ECO:0007669"/>
    <property type="project" value="UniProtKB-EC"/>
</dbReference>
<proteinExistence type="inferred from homology"/>
<evidence type="ECO:0000256" key="2">
    <source>
        <dbReference type="ARBA" id="ARBA00008072"/>
    </source>
</evidence>
<keyword evidence="5" id="KW-0520">NAD</keyword>
<dbReference type="AlphaFoldDB" id="A0A378WY13"/>
<reference evidence="7 8" key="1">
    <citation type="submission" date="2018-06" db="EMBL/GenBank/DDBJ databases">
        <authorList>
            <consortium name="Pathogen Informatics"/>
            <person name="Doyle S."/>
        </authorList>
    </citation>
    <scope>NUCLEOTIDE SEQUENCE [LARGE SCALE GENOMIC DNA]</scope>
    <source>
        <strain evidence="7 8">NCTC13184</strain>
    </source>
</reference>
<dbReference type="GO" id="GO:0008270">
    <property type="term" value="F:zinc ion binding"/>
    <property type="evidence" value="ECO:0007669"/>
    <property type="project" value="TreeGrafter"/>
</dbReference>
<feature type="domain" description="Alcohol dehydrogenase-like C-terminal" evidence="6">
    <location>
        <begin position="90"/>
        <end position="219"/>
    </location>
</feature>
<evidence type="ECO:0000313" key="8">
    <source>
        <dbReference type="Proteomes" id="UP000255082"/>
    </source>
</evidence>
<protein>
    <submittedName>
        <fullName evidence="7">Aryl-alcohol dehydrogenase</fullName>
        <ecNumber evidence="7">1.1.1.90</ecNumber>
    </submittedName>
</protein>
<dbReference type="EC" id="1.1.1.90" evidence="7"/>
<dbReference type="PANTHER" id="PTHR43880">
    <property type="entry name" value="ALCOHOL DEHYDROGENASE"/>
    <property type="match status" value="1"/>
</dbReference>
<comment type="similarity">
    <text evidence="2">Belongs to the zinc-containing alcohol dehydrogenase family.</text>
</comment>
<dbReference type="GO" id="GO:0051903">
    <property type="term" value="F:S-(hydroxymethyl)glutathione dehydrogenase [NAD(P)+] activity"/>
    <property type="evidence" value="ECO:0007669"/>
    <property type="project" value="TreeGrafter"/>
</dbReference>
<gene>
    <name evidence="7" type="primary">xylB_3</name>
    <name evidence="7" type="ORF">NCTC13184_04276</name>
</gene>
<dbReference type="FunFam" id="3.40.50.720:FF:000003">
    <property type="entry name" value="S-(hydroxymethyl)glutathione dehydrogenase"/>
    <property type="match status" value="1"/>
</dbReference>
<accession>A0A378WY13</accession>
<keyword evidence="3" id="KW-0479">Metal-binding</keyword>
<dbReference type="Gene3D" id="3.90.180.10">
    <property type="entry name" value="Medium-chain alcohol dehydrogenases, catalytic domain"/>
    <property type="match status" value="1"/>
</dbReference>
<keyword evidence="7" id="KW-0560">Oxidoreductase</keyword>